<keyword evidence="4" id="KW-0863">Zinc-finger</keyword>
<comment type="subcellular location">
    <subcellularLocation>
        <location evidence="1">Nucleus</location>
    </subcellularLocation>
</comment>
<dbReference type="AlphaFoldDB" id="A0A6G0YZF8"/>
<comment type="caution">
    <text evidence="13">The sequence shown here is derived from an EMBL/GenBank/DDBJ whole genome shotgun (WGS) entry which is preliminary data.</text>
</comment>
<accession>A0A6G0YZF8</accession>
<dbReference type="InterPro" id="IPR013761">
    <property type="entry name" value="SAM/pointed_sf"/>
</dbReference>
<evidence type="ECO:0000256" key="10">
    <source>
        <dbReference type="PROSITE-ProRule" id="PRU00459"/>
    </source>
</evidence>
<evidence type="ECO:0000256" key="5">
    <source>
        <dbReference type="ARBA" id="ARBA00022833"/>
    </source>
</evidence>
<evidence type="ECO:0000256" key="9">
    <source>
        <dbReference type="ARBA" id="ARBA00023242"/>
    </source>
</evidence>
<keyword evidence="9" id="KW-0539">Nucleus</keyword>
<keyword evidence="5" id="KW-0862">Zinc</keyword>
<dbReference type="SUPFAM" id="SSF47769">
    <property type="entry name" value="SAM/Pointed domain"/>
    <property type="match status" value="1"/>
</dbReference>
<proteinExistence type="predicted"/>
<dbReference type="SUPFAM" id="SSF63748">
    <property type="entry name" value="Tudor/PWWP/MBT"/>
    <property type="match status" value="3"/>
</dbReference>
<evidence type="ECO:0000256" key="4">
    <source>
        <dbReference type="ARBA" id="ARBA00022771"/>
    </source>
</evidence>
<feature type="region of interest" description="Disordered" evidence="11">
    <location>
        <begin position="172"/>
        <end position="194"/>
    </location>
</feature>
<dbReference type="Gene3D" id="2.30.30.140">
    <property type="match status" value="3"/>
</dbReference>
<dbReference type="OrthoDB" id="8188861at2759"/>
<dbReference type="EMBL" id="VUJU01001913">
    <property type="protein sequence ID" value="KAF0763323.1"/>
    <property type="molecule type" value="Genomic_DNA"/>
</dbReference>
<organism evidence="13 14">
    <name type="scientific">Aphis craccivora</name>
    <name type="common">Cowpea aphid</name>
    <dbReference type="NCBI Taxonomy" id="307492"/>
    <lineage>
        <taxon>Eukaryota</taxon>
        <taxon>Metazoa</taxon>
        <taxon>Ecdysozoa</taxon>
        <taxon>Arthropoda</taxon>
        <taxon>Hexapoda</taxon>
        <taxon>Insecta</taxon>
        <taxon>Pterygota</taxon>
        <taxon>Neoptera</taxon>
        <taxon>Paraneoptera</taxon>
        <taxon>Hemiptera</taxon>
        <taxon>Sternorrhyncha</taxon>
        <taxon>Aphidomorpha</taxon>
        <taxon>Aphidoidea</taxon>
        <taxon>Aphididae</taxon>
        <taxon>Aphidini</taxon>
        <taxon>Aphis</taxon>
        <taxon>Aphis</taxon>
    </lineage>
</organism>
<dbReference type="Gene3D" id="1.10.150.50">
    <property type="entry name" value="Transcription Factor, Ets-1"/>
    <property type="match status" value="1"/>
</dbReference>
<keyword evidence="8" id="KW-0804">Transcription</keyword>
<dbReference type="InterPro" id="IPR004092">
    <property type="entry name" value="Mbt"/>
</dbReference>
<protein>
    <submittedName>
        <fullName evidence="13">Lethal</fullName>
    </submittedName>
</protein>
<dbReference type="GO" id="GO:0003682">
    <property type="term" value="F:chromatin binding"/>
    <property type="evidence" value="ECO:0007669"/>
    <property type="project" value="TreeGrafter"/>
</dbReference>
<dbReference type="GO" id="GO:0045892">
    <property type="term" value="P:negative regulation of DNA-templated transcription"/>
    <property type="evidence" value="ECO:0007669"/>
    <property type="project" value="TreeGrafter"/>
</dbReference>
<evidence type="ECO:0000256" key="1">
    <source>
        <dbReference type="ARBA" id="ARBA00004123"/>
    </source>
</evidence>
<dbReference type="PROSITE" id="PS51802">
    <property type="entry name" value="ZF_CCHHC"/>
    <property type="match status" value="1"/>
</dbReference>
<keyword evidence="2" id="KW-0479">Metal-binding</keyword>
<keyword evidence="6" id="KW-0156">Chromatin regulator</keyword>
<evidence type="ECO:0000256" key="3">
    <source>
        <dbReference type="ARBA" id="ARBA00022737"/>
    </source>
</evidence>
<feature type="domain" description="SAM" evidence="12">
    <location>
        <begin position="711"/>
        <end position="786"/>
    </location>
</feature>
<dbReference type="PANTHER" id="PTHR12247:SF131">
    <property type="entry name" value="LD05287P"/>
    <property type="match status" value="1"/>
</dbReference>
<gene>
    <name evidence="13" type="ORF">FWK35_00006253</name>
</gene>
<keyword evidence="14" id="KW-1185">Reference proteome</keyword>
<dbReference type="GO" id="GO:0005634">
    <property type="term" value="C:nucleus"/>
    <property type="evidence" value="ECO:0007669"/>
    <property type="project" value="UniProtKB-SubCell"/>
</dbReference>
<feature type="repeat" description="MBT" evidence="10">
    <location>
        <begin position="316"/>
        <end position="422"/>
    </location>
</feature>
<dbReference type="InterPro" id="IPR002515">
    <property type="entry name" value="Znf_C2H2C"/>
</dbReference>
<dbReference type="PANTHER" id="PTHR12247">
    <property type="entry name" value="POLYCOMB GROUP PROTEIN"/>
    <property type="match status" value="1"/>
</dbReference>
<sequence length="794" mass="91817">MSFETFILHTVTSKETVENNARYFILKNNIYRQRRSLIMTEINDPLSDNPPLSSSRYEYIHIDTSDQLIYCKNEYCDILVCKSESIDDLYCSLSCKSLDLKNITKEENVIDKTTKLSKKSTVDQKHLLSKLENKVNKRKQLLTTSCSDNLIKENDDFDKQLINLKKPPIEENQSSLKLPKPTSFPEAIDDDYDDDNDDELYSDLKTLIEDNDVLKYMVEMQSKSAPKKLFDKPFPTEKNLFVVGQKLEGIDPQYEALFCVMTVTEVCGYRIKLHFDGYSDDYDFWVNADCPNLFHTGWCEMNSQILQPPNNYGNEFNWISYLKECHALPAPKHNFVSSKKNDNYKNQHKFYIGNKLEAIDKATRTLSKQLICVATVADTLGNRIRIHLDGWSDNVDYWTDITSTNIHPINWCNNNGRILSWPRGYNDKKRKKTFNWTEYLKETNSDPVPEDAFVHRPIREFSNEMTIEVVDLVVPRQLRIARVVDVRGDEIKIVYDGFDDKYAYWVEDDSPDIHPVGWSAKTNHPIELPPAPGTVWKCNILGCKGYGNSSNRLKYNHVELKDCPYEIDSWNIAVAGLAMMRDRLKANDVLITTKLTSSKYKSNIHQANDKRENFNTEYNNLPRIEEKMNERRLNLMLDTNNIEPECNSNNINVFSNNITSSNNNNLRKALGLSLVGHNLGSVFMERQCNYWTKYYAQLGIPLLNNTDLRKWPVQEVATYVKKVVATCTSTSSYTKDAISISDRFITQEIDGESFLMLNQDDIMSILKVPLGHALKITNVILLLRQQTFVILYFV</sequence>
<evidence type="ECO:0000259" key="12">
    <source>
        <dbReference type="PROSITE" id="PS50105"/>
    </source>
</evidence>
<evidence type="ECO:0000256" key="6">
    <source>
        <dbReference type="ARBA" id="ARBA00022853"/>
    </source>
</evidence>
<dbReference type="GO" id="GO:0008270">
    <property type="term" value="F:zinc ion binding"/>
    <property type="evidence" value="ECO:0007669"/>
    <property type="project" value="UniProtKB-KW"/>
</dbReference>
<dbReference type="InterPro" id="IPR050548">
    <property type="entry name" value="PcG_chromatin_remod_factors"/>
</dbReference>
<dbReference type="PROSITE" id="PS51079">
    <property type="entry name" value="MBT"/>
    <property type="match status" value="3"/>
</dbReference>
<dbReference type="InterPro" id="IPR001660">
    <property type="entry name" value="SAM"/>
</dbReference>
<dbReference type="SMART" id="SM00561">
    <property type="entry name" value="MBT"/>
    <property type="match status" value="3"/>
</dbReference>
<evidence type="ECO:0000256" key="8">
    <source>
        <dbReference type="ARBA" id="ARBA00023163"/>
    </source>
</evidence>
<reference evidence="13 14" key="1">
    <citation type="submission" date="2019-08" db="EMBL/GenBank/DDBJ databases">
        <title>Whole genome of Aphis craccivora.</title>
        <authorList>
            <person name="Voronova N.V."/>
            <person name="Shulinski R.S."/>
            <person name="Bandarenka Y.V."/>
            <person name="Zhorov D.G."/>
            <person name="Warner D."/>
        </authorList>
    </citation>
    <scope>NUCLEOTIDE SEQUENCE [LARGE SCALE GENOMIC DNA]</scope>
    <source>
        <strain evidence="13">180601</strain>
        <tissue evidence="13">Whole Body</tissue>
    </source>
</reference>
<dbReference type="GO" id="GO:0042393">
    <property type="term" value="F:histone binding"/>
    <property type="evidence" value="ECO:0007669"/>
    <property type="project" value="TreeGrafter"/>
</dbReference>
<name>A0A6G0YZF8_APHCR</name>
<dbReference type="Proteomes" id="UP000478052">
    <property type="component" value="Unassembled WGS sequence"/>
</dbReference>
<feature type="repeat" description="MBT" evidence="10">
    <location>
        <begin position="211"/>
        <end position="309"/>
    </location>
</feature>
<feature type="repeat" description="MBT" evidence="10">
    <location>
        <begin position="434"/>
        <end position="529"/>
    </location>
</feature>
<evidence type="ECO:0000256" key="7">
    <source>
        <dbReference type="ARBA" id="ARBA00023015"/>
    </source>
</evidence>
<dbReference type="Pfam" id="PF02820">
    <property type="entry name" value="MBT"/>
    <property type="match status" value="3"/>
</dbReference>
<dbReference type="GO" id="GO:0006325">
    <property type="term" value="P:chromatin organization"/>
    <property type="evidence" value="ECO:0007669"/>
    <property type="project" value="UniProtKB-KW"/>
</dbReference>
<keyword evidence="3" id="KW-0677">Repeat</keyword>
<evidence type="ECO:0000313" key="13">
    <source>
        <dbReference type="EMBL" id="KAF0763323.1"/>
    </source>
</evidence>
<dbReference type="PROSITE" id="PS50105">
    <property type="entry name" value="SAM_DOMAIN"/>
    <property type="match status" value="1"/>
</dbReference>
<keyword evidence="7" id="KW-0805">Transcription regulation</keyword>
<evidence type="ECO:0000256" key="11">
    <source>
        <dbReference type="SAM" id="MobiDB-lite"/>
    </source>
</evidence>
<evidence type="ECO:0000313" key="14">
    <source>
        <dbReference type="Proteomes" id="UP000478052"/>
    </source>
</evidence>
<evidence type="ECO:0000256" key="2">
    <source>
        <dbReference type="ARBA" id="ARBA00022723"/>
    </source>
</evidence>